<sequence>MRDARRQLEELTISDPAAVANMMRHLAAVSFVLTGRRVIETREDEPRLTAGFRLMGGAHHLCGAVTSRTGIDQVYVAFDVDDAVGPPIGLGLFRKEKHETLVYGDCRLWSPADGGRAILVPDPTGDHGHFAFQPGSRLKHLPGLPAGNLEPGLRRAAARRVRLLNSGELRNASEGCAVTRFSNVGRKIFVEVTPLSE</sequence>
<accession>A0ABY7THV1</accession>
<name>A0ABY7THV1_9SPHN</name>
<dbReference type="RefSeq" id="WP_273686598.1">
    <property type="nucleotide sequence ID" value="NZ_CP117411.1"/>
</dbReference>
<evidence type="ECO:0000313" key="1">
    <source>
        <dbReference type="EMBL" id="WCT72628.1"/>
    </source>
</evidence>
<reference evidence="1 2" key="1">
    <citation type="submission" date="2023-02" db="EMBL/GenBank/DDBJ databases">
        <title>Genome sequence of Sphingomonas naphthae.</title>
        <authorList>
            <person name="Kim S."/>
            <person name="Heo J."/>
            <person name="Kwon S.-W."/>
        </authorList>
    </citation>
    <scope>NUCLEOTIDE SEQUENCE [LARGE SCALE GENOMIC DNA]</scope>
    <source>
        <strain evidence="1 2">KACC 18716</strain>
    </source>
</reference>
<dbReference type="Proteomes" id="UP001220395">
    <property type="component" value="Chromosome"/>
</dbReference>
<gene>
    <name evidence="1" type="ORF">PQ455_13425</name>
</gene>
<organism evidence="1 2">
    <name type="scientific">Sphingomonas naphthae</name>
    <dbReference type="NCBI Taxonomy" id="1813468"/>
    <lineage>
        <taxon>Bacteria</taxon>
        <taxon>Pseudomonadati</taxon>
        <taxon>Pseudomonadota</taxon>
        <taxon>Alphaproteobacteria</taxon>
        <taxon>Sphingomonadales</taxon>
        <taxon>Sphingomonadaceae</taxon>
        <taxon>Sphingomonas</taxon>
    </lineage>
</organism>
<protein>
    <submittedName>
        <fullName evidence="1">Uncharacterized protein</fullName>
    </submittedName>
</protein>
<keyword evidence="2" id="KW-1185">Reference proteome</keyword>
<dbReference type="EMBL" id="CP117411">
    <property type="protein sequence ID" value="WCT72628.1"/>
    <property type="molecule type" value="Genomic_DNA"/>
</dbReference>
<evidence type="ECO:0000313" key="2">
    <source>
        <dbReference type="Proteomes" id="UP001220395"/>
    </source>
</evidence>
<proteinExistence type="predicted"/>